<dbReference type="Proteomes" id="UP000039046">
    <property type="component" value="Unassembled WGS sequence"/>
</dbReference>
<keyword evidence="2" id="KW-1185">Reference proteome</keyword>
<protein>
    <submittedName>
        <fullName evidence="1">Uncharacterized protein</fullName>
    </submittedName>
</protein>
<proteinExistence type="predicted"/>
<accession>A0A0A1TPX8</accession>
<dbReference type="HOGENOM" id="CLU_1918539_0_0_1"/>
<gene>
    <name evidence="1" type="ORF">VHEMI09201</name>
</gene>
<reference evidence="1 2" key="1">
    <citation type="journal article" date="2015" name="Genome Announc.">
        <title>Draft Genome Sequence and Gene Annotation of the Entomopathogenic Fungus Verticillium hemipterigenum.</title>
        <authorList>
            <person name="Horn F."/>
            <person name="Habel A."/>
            <person name="Scharf D.H."/>
            <person name="Dworschak J."/>
            <person name="Brakhage A.A."/>
            <person name="Guthke R."/>
            <person name="Hertweck C."/>
            <person name="Linde J."/>
        </authorList>
    </citation>
    <scope>NUCLEOTIDE SEQUENCE [LARGE SCALE GENOMIC DNA]</scope>
</reference>
<sequence length="132" mass="15413">MHRCRALTSLAFLGAAELPDEDKWTLKTSCHRRESGYRCRCTQVPWREIVVDSGDAEEATKQRFKFNDQHLFTVQRHLKGPPKVLFKDGRPTPISDTSRHEPRLHLKRAVQEKHRRSVGVRFLRPSDAVQNR</sequence>
<name>A0A0A1TPX8_9HYPO</name>
<dbReference type="EMBL" id="CDHN01000005">
    <property type="protein sequence ID" value="CEJ93623.1"/>
    <property type="molecule type" value="Genomic_DNA"/>
</dbReference>
<evidence type="ECO:0000313" key="1">
    <source>
        <dbReference type="EMBL" id="CEJ93623.1"/>
    </source>
</evidence>
<evidence type="ECO:0000313" key="2">
    <source>
        <dbReference type="Proteomes" id="UP000039046"/>
    </source>
</evidence>
<dbReference type="AlphaFoldDB" id="A0A0A1TPX8"/>
<organism evidence="1 2">
    <name type="scientific">[Torrubiella] hemipterigena</name>
    <dbReference type="NCBI Taxonomy" id="1531966"/>
    <lineage>
        <taxon>Eukaryota</taxon>
        <taxon>Fungi</taxon>
        <taxon>Dikarya</taxon>
        <taxon>Ascomycota</taxon>
        <taxon>Pezizomycotina</taxon>
        <taxon>Sordariomycetes</taxon>
        <taxon>Hypocreomycetidae</taxon>
        <taxon>Hypocreales</taxon>
        <taxon>Clavicipitaceae</taxon>
        <taxon>Clavicipitaceae incertae sedis</taxon>
        <taxon>'Torrubiella' clade</taxon>
    </lineage>
</organism>